<dbReference type="AlphaFoldDB" id="A0A6C0LNS9"/>
<dbReference type="GO" id="GO:0000290">
    <property type="term" value="P:deadenylation-dependent decapping of nuclear-transcribed mRNA"/>
    <property type="evidence" value="ECO:0007669"/>
    <property type="project" value="TreeGrafter"/>
</dbReference>
<evidence type="ECO:0000259" key="1">
    <source>
        <dbReference type="PROSITE" id="PS51462"/>
    </source>
</evidence>
<dbReference type="PANTHER" id="PTHR23114">
    <property type="entry name" value="M7GPPPN-MRNA HYDROLASE"/>
    <property type="match status" value="1"/>
</dbReference>
<dbReference type="PANTHER" id="PTHR23114:SF17">
    <property type="entry name" value="M7GPPPN-MRNA HYDROLASE"/>
    <property type="match status" value="1"/>
</dbReference>
<protein>
    <recommendedName>
        <fullName evidence="1">Nudix hydrolase domain-containing protein</fullName>
    </recommendedName>
</protein>
<proteinExistence type="predicted"/>
<feature type="domain" description="Nudix hydrolase" evidence="1">
    <location>
        <begin position="1"/>
        <end position="130"/>
    </location>
</feature>
<dbReference type="InterPro" id="IPR000086">
    <property type="entry name" value="NUDIX_hydrolase_dom"/>
</dbReference>
<dbReference type="EMBL" id="MN740532">
    <property type="protein sequence ID" value="QHU31665.1"/>
    <property type="molecule type" value="Genomic_DNA"/>
</dbReference>
<dbReference type="InterPro" id="IPR015797">
    <property type="entry name" value="NUDIX_hydrolase-like_dom_sf"/>
</dbReference>
<reference evidence="2" key="1">
    <citation type="journal article" date="2020" name="Nature">
        <title>Giant virus diversity and host interactions through global metagenomics.</title>
        <authorList>
            <person name="Schulz F."/>
            <person name="Roux S."/>
            <person name="Paez-Espino D."/>
            <person name="Jungbluth S."/>
            <person name="Walsh D.A."/>
            <person name="Denef V.J."/>
            <person name="McMahon K.D."/>
            <person name="Konstantinidis K.T."/>
            <person name="Eloe-Fadrosh E.A."/>
            <person name="Kyrpides N.C."/>
            <person name="Woyke T."/>
        </authorList>
    </citation>
    <scope>NUCLEOTIDE SEQUENCE</scope>
    <source>
        <strain evidence="2">GVMAG-M-3300027963-41</strain>
    </source>
</reference>
<accession>A0A6C0LNS9</accession>
<organism evidence="2">
    <name type="scientific">viral metagenome</name>
    <dbReference type="NCBI Taxonomy" id="1070528"/>
    <lineage>
        <taxon>unclassified sequences</taxon>
        <taxon>metagenomes</taxon>
        <taxon>organismal metagenomes</taxon>
    </lineage>
</organism>
<dbReference type="Gene3D" id="3.90.79.10">
    <property type="entry name" value="Nucleoside Triphosphate Pyrophosphohydrolase"/>
    <property type="match status" value="1"/>
</dbReference>
<dbReference type="PROSITE" id="PS51462">
    <property type="entry name" value="NUDIX"/>
    <property type="match status" value="1"/>
</dbReference>
<dbReference type="SUPFAM" id="SSF55811">
    <property type="entry name" value="Nudix"/>
    <property type="match status" value="1"/>
</dbReference>
<evidence type="ECO:0000313" key="2">
    <source>
        <dbReference type="EMBL" id="QHU31665.1"/>
    </source>
</evidence>
<sequence>MSYVGAGFIILSPECTHTLLVNDSRSKKWGFPKGHREDYDKDDLATAVRECNEETGLTNSDYKVHSEVFRVSKGSQSYLFRYAILKTDMNKVKIHPAPPNEISECRWVPIADLMEANHIYDGNKYLRNWISDLKNDISKKSVHIFKKLCVIRPPHEPMSPSNVVTCP</sequence>
<name>A0A6C0LNS9_9ZZZZ</name>
<dbReference type="GO" id="GO:0005737">
    <property type="term" value="C:cytoplasm"/>
    <property type="evidence" value="ECO:0007669"/>
    <property type="project" value="TreeGrafter"/>
</dbReference>
<dbReference type="Pfam" id="PF00293">
    <property type="entry name" value="NUDIX"/>
    <property type="match status" value="1"/>
</dbReference>